<evidence type="ECO:0000313" key="2">
    <source>
        <dbReference type="EMBL" id="HIV62365.1"/>
    </source>
</evidence>
<proteinExistence type="predicted"/>
<reference evidence="2" key="1">
    <citation type="journal article" date="2021" name="PeerJ">
        <title>Extensive microbial diversity within the chicken gut microbiome revealed by metagenomics and culture.</title>
        <authorList>
            <person name="Gilroy R."/>
            <person name="Ravi A."/>
            <person name="Getino M."/>
            <person name="Pursley I."/>
            <person name="Horton D.L."/>
            <person name="Alikhan N.F."/>
            <person name="Baker D."/>
            <person name="Gharbi K."/>
            <person name="Hall N."/>
            <person name="Watson M."/>
            <person name="Adriaenssens E.M."/>
            <person name="Foster-Nyarko E."/>
            <person name="Jarju S."/>
            <person name="Secka A."/>
            <person name="Antonio M."/>
            <person name="Oren A."/>
            <person name="Chaudhuri R.R."/>
            <person name="La Ragione R."/>
            <person name="Hildebrand F."/>
            <person name="Pallen M.J."/>
        </authorList>
    </citation>
    <scope>NUCLEOTIDE SEQUENCE</scope>
    <source>
        <strain evidence="2">CHK193-4272</strain>
    </source>
</reference>
<dbReference type="Proteomes" id="UP000886808">
    <property type="component" value="Unassembled WGS sequence"/>
</dbReference>
<gene>
    <name evidence="2" type="ORF">H9746_05950</name>
</gene>
<feature type="non-terminal residue" evidence="2">
    <location>
        <position position="129"/>
    </location>
</feature>
<evidence type="ECO:0000256" key="1">
    <source>
        <dbReference type="SAM" id="MobiDB-lite"/>
    </source>
</evidence>
<dbReference type="EMBL" id="DXIE01000033">
    <property type="protein sequence ID" value="HIV62365.1"/>
    <property type="molecule type" value="Genomic_DNA"/>
</dbReference>
<sequence length="129" mass="15104">MFCMKCGAKMYDDNAEFCSVCGAPMKQNKDSISYETQTEKINRVLGEIKEEKSVNELFNNFMSEPKNKPYRDKYSYAKNNNSYNDNQENEEWLNEEAIKEIWNVPQSVNEPEPNEDLLPDGTPEWLDEI</sequence>
<evidence type="ECO:0000313" key="3">
    <source>
        <dbReference type="Proteomes" id="UP000886808"/>
    </source>
</evidence>
<protein>
    <submittedName>
        <fullName evidence="2">Zinc ribbon domain-containing protein</fullName>
    </submittedName>
</protein>
<reference evidence="2" key="2">
    <citation type="submission" date="2021-04" db="EMBL/GenBank/DDBJ databases">
        <authorList>
            <person name="Gilroy R."/>
        </authorList>
    </citation>
    <scope>NUCLEOTIDE SEQUENCE</scope>
    <source>
        <strain evidence="2">CHK193-4272</strain>
    </source>
</reference>
<accession>A0A9D1PIG2</accession>
<name>A0A9D1PIG2_9FIRM</name>
<organism evidence="2 3">
    <name type="scientific">Candidatus Butyricicoccus avistercoris</name>
    <dbReference type="NCBI Taxonomy" id="2838518"/>
    <lineage>
        <taxon>Bacteria</taxon>
        <taxon>Bacillati</taxon>
        <taxon>Bacillota</taxon>
        <taxon>Clostridia</taxon>
        <taxon>Eubacteriales</taxon>
        <taxon>Butyricicoccaceae</taxon>
        <taxon>Butyricicoccus</taxon>
    </lineage>
</organism>
<feature type="region of interest" description="Disordered" evidence="1">
    <location>
        <begin position="106"/>
        <end position="129"/>
    </location>
</feature>
<comment type="caution">
    <text evidence="2">The sequence shown here is derived from an EMBL/GenBank/DDBJ whole genome shotgun (WGS) entry which is preliminary data.</text>
</comment>
<dbReference type="AlphaFoldDB" id="A0A9D1PIG2"/>